<evidence type="ECO:0000259" key="2">
    <source>
        <dbReference type="Pfam" id="PF16220"/>
    </source>
</evidence>
<dbReference type="InterPro" id="IPR032508">
    <property type="entry name" value="FecR_C"/>
</dbReference>
<dbReference type="Pfam" id="PF16220">
    <property type="entry name" value="DUF4880"/>
    <property type="match status" value="1"/>
</dbReference>
<dbReference type="Gene3D" id="3.55.50.30">
    <property type="match status" value="1"/>
</dbReference>
<proteinExistence type="predicted"/>
<dbReference type="PANTHER" id="PTHR30273">
    <property type="entry name" value="PERIPLASMIC SIGNAL SENSOR AND SIGMA FACTOR ACTIVATOR FECR-RELATED"/>
    <property type="match status" value="1"/>
</dbReference>
<dbReference type="Pfam" id="PF16344">
    <property type="entry name" value="FecR_C"/>
    <property type="match status" value="1"/>
</dbReference>
<feature type="domain" description="FecR protein" evidence="1">
    <location>
        <begin position="124"/>
        <end position="215"/>
    </location>
</feature>
<organism evidence="4 5">
    <name type="scientific">Rhodovulum sulfidophilum</name>
    <name type="common">Rhodobacter sulfidophilus</name>
    <dbReference type="NCBI Taxonomy" id="35806"/>
    <lineage>
        <taxon>Bacteria</taxon>
        <taxon>Pseudomonadati</taxon>
        <taxon>Pseudomonadota</taxon>
        <taxon>Alphaproteobacteria</taxon>
        <taxon>Rhodobacterales</taxon>
        <taxon>Paracoccaceae</taxon>
        <taxon>Rhodovulum</taxon>
    </lineage>
</organism>
<dbReference type="AlphaFoldDB" id="A0A2W5N699"/>
<protein>
    <submittedName>
        <fullName evidence="4">Iron dicitrate transport regulator FecR</fullName>
    </submittedName>
</protein>
<feature type="domain" description="FecR N-terminal" evidence="2">
    <location>
        <begin position="17"/>
        <end position="58"/>
    </location>
</feature>
<dbReference type="InterPro" id="IPR006860">
    <property type="entry name" value="FecR"/>
</dbReference>
<dbReference type="InterPro" id="IPR032623">
    <property type="entry name" value="FecR_N"/>
</dbReference>
<comment type="caution">
    <text evidence="4">The sequence shown here is derived from an EMBL/GenBank/DDBJ whole genome shotgun (WGS) entry which is preliminary data.</text>
</comment>
<evidence type="ECO:0000259" key="1">
    <source>
        <dbReference type="Pfam" id="PF04773"/>
    </source>
</evidence>
<evidence type="ECO:0000313" key="5">
    <source>
        <dbReference type="Proteomes" id="UP000249185"/>
    </source>
</evidence>
<name>A0A2W5N699_RHOSU</name>
<evidence type="ECO:0000313" key="4">
    <source>
        <dbReference type="EMBL" id="PZQ46285.1"/>
    </source>
</evidence>
<dbReference type="Proteomes" id="UP000249185">
    <property type="component" value="Unassembled WGS sequence"/>
</dbReference>
<dbReference type="PIRSF" id="PIRSF018266">
    <property type="entry name" value="FecR"/>
    <property type="match status" value="1"/>
</dbReference>
<feature type="domain" description="Protein FecR C-terminal" evidence="3">
    <location>
        <begin position="260"/>
        <end position="317"/>
    </location>
</feature>
<evidence type="ECO:0000259" key="3">
    <source>
        <dbReference type="Pfam" id="PF16344"/>
    </source>
</evidence>
<dbReference type="InterPro" id="IPR012373">
    <property type="entry name" value="Ferrdict_sens_TM"/>
</dbReference>
<sequence length="330" mass="35956">MERDEEAGFAHPDPVMDEALNWLFTLQARPEDSALRAAFEAWRAEAPGRAEAFASAAAAWDLPEMDLVAREMSARTMPAERRRRGDGATRQRHPRAIAAGLAAAILLVTGLLQLPDMLTRWRSDYATAVGDLREFTLPDGSRMMLNTDSAASIDFEGPERSVTLLRGEAFFDVQRDTARPFRVAAQFADVEVIGTAFSVRTDRREDMIVLERGHVSVASRGGTRSVASLAPGESITATSGRLSPIREVDAGALVSWTEGRLVFADQPLGEVVAEITRYYDHHIILASSRLSAIRVTGSYRLGDPERVVRSLATAAGATVTRLPGGILILR</sequence>
<dbReference type="Gene3D" id="2.60.120.1440">
    <property type="match status" value="1"/>
</dbReference>
<dbReference type="Pfam" id="PF04773">
    <property type="entry name" value="FecR"/>
    <property type="match status" value="1"/>
</dbReference>
<reference evidence="4 5" key="1">
    <citation type="submission" date="2017-08" db="EMBL/GenBank/DDBJ databases">
        <title>Infants hospitalized years apart are colonized by the same room-sourced microbial strains.</title>
        <authorList>
            <person name="Brooks B."/>
            <person name="Olm M.R."/>
            <person name="Firek B.A."/>
            <person name="Baker R."/>
            <person name="Thomas B.C."/>
            <person name="Morowitz M.J."/>
            <person name="Banfield J.F."/>
        </authorList>
    </citation>
    <scope>NUCLEOTIDE SEQUENCE [LARGE SCALE GENOMIC DNA]</scope>
    <source>
        <strain evidence="4">S2_005_002_R2_34</strain>
    </source>
</reference>
<accession>A0A2W5N699</accession>
<dbReference type="EMBL" id="QFPW01000027">
    <property type="protein sequence ID" value="PZQ46285.1"/>
    <property type="molecule type" value="Genomic_DNA"/>
</dbReference>
<dbReference type="PANTHER" id="PTHR30273:SF2">
    <property type="entry name" value="PROTEIN FECR"/>
    <property type="match status" value="1"/>
</dbReference>
<gene>
    <name evidence="4" type="ORF">DI556_20620</name>
</gene>
<dbReference type="GO" id="GO:0016989">
    <property type="term" value="F:sigma factor antagonist activity"/>
    <property type="evidence" value="ECO:0007669"/>
    <property type="project" value="TreeGrafter"/>
</dbReference>